<evidence type="ECO:0000256" key="13">
    <source>
        <dbReference type="ARBA" id="ARBA00029511"/>
    </source>
</evidence>
<evidence type="ECO:0000256" key="1">
    <source>
        <dbReference type="ARBA" id="ARBA00004515"/>
    </source>
</evidence>
<dbReference type="SUPFAM" id="SSF56112">
    <property type="entry name" value="Protein kinase-like (PK-like)"/>
    <property type="match status" value="1"/>
</dbReference>
<dbReference type="EC" id="2.7.1.166" evidence="4 15"/>
<evidence type="ECO:0000256" key="2">
    <source>
        <dbReference type="ARBA" id="ARBA00004713"/>
    </source>
</evidence>
<comment type="function">
    <text evidence="15">Catalyzes the ATP-dependent phosphorylation of the 3-deoxy-D-manno-octulosonic acid (Kdo) residue in Kdo-lipid IV(A) at the 4-OH position.</text>
</comment>
<comment type="caution">
    <text evidence="16">The sequence shown here is derived from an EMBL/GenBank/DDBJ whole genome shotgun (WGS) entry which is preliminary data.</text>
</comment>
<keyword evidence="9 15" id="KW-0418">Kinase</keyword>
<feature type="active site" evidence="15">
    <location>
        <position position="168"/>
    </location>
</feature>
<dbReference type="EMBL" id="JAPIVE010000002">
    <property type="protein sequence ID" value="MCX2523979.1"/>
    <property type="molecule type" value="Genomic_DNA"/>
</dbReference>
<evidence type="ECO:0000256" key="3">
    <source>
        <dbReference type="ARBA" id="ARBA00010327"/>
    </source>
</evidence>
<protein>
    <recommendedName>
        <fullName evidence="13 15">3-deoxy-D-manno-octulosonic acid kinase</fullName>
        <shortName evidence="15">Kdo kinase</shortName>
        <ecNumber evidence="4 15">2.7.1.166</ecNumber>
    </recommendedName>
</protein>
<dbReference type="GO" id="GO:0005524">
    <property type="term" value="F:ATP binding"/>
    <property type="evidence" value="ECO:0007669"/>
    <property type="project" value="UniProtKB-UniRule"/>
</dbReference>
<dbReference type="InterPro" id="IPR011009">
    <property type="entry name" value="Kinase-like_dom_sf"/>
</dbReference>
<dbReference type="GO" id="GO:0016301">
    <property type="term" value="F:kinase activity"/>
    <property type="evidence" value="ECO:0007669"/>
    <property type="project" value="UniProtKB-KW"/>
</dbReference>
<evidence type="ECO:0000256" key="12">
    <source>
        <dbReference type="ARBA" id="ARBA00023136"/>
    </source>
</evidence>
<evidence type="ECO:0000313" key="16">
    <source>
        <dbReference type="EMBL" id="MCX2523979.1"/>
    </source>
</evidence>
<evidence type="ECO:0000256" key="9">
    <source>
        <dbReference type="ARBA" id="ARBA00022777"/>
    </source>
</evidence>
<evidence type="ECO:0000256" key="11">
    <source>
        <dbReference type="ARBA" id="ARBA00022985"/>
    </source>
</evidence>
<reference evidence="16" key="1">
    <citation type="submission" date="2022-11" db="EMBL/GenBank/DDBJ databases">
        <title>Larsenimonas rhizosphaerae sp. nov., isolated from a tidal mudflat.</title>
        <authorList>
            <person name="Lee S.D."/>
            <person name="Kim I.S."/>
        </authorList>
    </citation>
    <scope>NUCLEOTIDE SEQUENCE</scope>
    <source>
        <strain evidence="16">GH2-1</strain>
    </source>
</reference>
<keyword evidence="7 15" id="KW-0808">Transferase</keyword>
<sequence>MRLQISRKANTAILYDAERAPQIEPDWFMPEWWENQQAITGRAPGRGESLFLSREDQQWVLRPYRRGGLIGRVVREHYVWTRLEATRAFRECRLTARLQQAGLPVPAPVGACVWRHGLTYRAALLTVRISGAHALATCLEEGRADHALLHDVGRMIRRFHDHGLDHVDLNARNILIDEAHTPWLIDLDRCQLRAGERFKARNLERLSRSFEKFAGTHSQRLYTALLHGYNA</sequence>
<keyword evidence="12 15" id="KW-0472">Membrane</keyword>
<evidence type="ECO:0000256" key="8">
    <source>
        <dbReference type="ARBA" id="ARBA00022741"/>
    </source>
</evidence>
<keyword evidence="5 15" id="KW-1003">Cell membrane</keyword>
<organism evidence="16 17">
    <name type="scientific">Larsenimonas rhizosphaerae</name>
    <dbReference type="NCBI Taxonomy" id="2944682"/>
    <lineage>
        <taxon>Bacteria</taxon>
        <taxon>Pseudomonadati</taxon>
        <taxon>Pseudomonadota</taxon>
        <taxon>Gammaproteobacteria</taxon>
        <taxon>Oceanospirillales</taxon>
        <taxon>Halomonadaceae</taxon>
        <taxon>Larsenimonas</taxon>
    </lineage>
</organism>
<dbReference type="RefSeq" id="WP_250934778.1">
    <property type="nucleotide sequence ID" value="NZ_JAMLJK010000001.1"/>
</dbReference>
<dbReference type="HAMAP" id="MF_00521">
    <property type="entry name" value="KDO_kinase"/>
    <property type="match status" value="1"/>
</dbReference>
<dbReference type="AlphaFoldDB" id="A0AA41ZH02"/>
<dbReference type="Gene3D" id="1.10.510.10">
    <property type="entry name" value="Transferase(Phosphotransferase) domain 1"/>
    <property type="match status" value="1"/>
</dbReference>
<comment type="pathway">
    <text evidence="2 15">Bacterial outer membrane biogenesis; LPS core biosynthesis.</text>
</comment>
<evidence type="ECO:0000256" key="4">
    <source>
        <dbReference type="ARBA" id="ARBA00011988"/>
    </source>
</evidence>
<proteinExistence type="inferred from homology"/>
<evidence type="ECO:0000256" key="7">
    <source>
        <dbReference type="ARBA" id="ARBA00022679"/>
    </source>
</evidence>
<dbReference type="NCBIfam" id="NF002475">
    <property type="entry name" value="PRK01723.1"/>
    <property type="match status" value="1"/>
</dbReference>
<comment type="catalytic activity">
    <reaction evidence="14 15">
        <text>an alpha-Kdo-(2-&gt;6)-lipid IVA + ATP = a 4-O-phospho-alpha-Kdo-(2-&gt;6)-lipid IVA + ADP + H(+)</text>
        <dbReference type="Rhea" id="RHEA:74271"/>
        <dbReference type="ChEBI" id="CHEBI:15378"/>
        <dbReference type="ChEBI" id="CHEBI:30616"/>
        <dbReference type="ChEBI" id="CHEBI:176428"/>
        <dbReference type="ChEBI" id="CHEBI:193140"/>
        <dbReference type="ChEBI" id="CHEBI:456216"/>
        <dbReference type="EC" id="2.7.1.166"/>
    </reaction>
</comment>
<dbReference type="GO" id="GO:0016773">
    <property type="term" value="F:phosphotransferase activity, alcohol group as acceptor"/>
    <property type="evidence" value="ECO:0007669"/>
    <property type="project" value="UniProtKB-UniRule"/>
</dbReference>
<keyword evidence="11 15" id="KW-0448">Lipopolysaccharide biosynthesis</keyword>
<comment type="subcellular location">
    <subcellularLocation>
        <location evidence="1 15">Cell inner membrane</location>
        <topology evidence="1 15">Peripheral membrane protein</topology>
        <orientation evidence="1 15">Cytoplasmic side</orientation>
    </subcellularLocation>
</comment>
<evidence type="ECO:0000313" key="17">
    <source>
        <dbReference type="Proteomes" id="UP001165678"/>
    </source>
</evidence>
<evidence type="ECO:0000256" key="15">
    <source>
        <dbReference type="HAMAP-Rule" id="MF_00521"/>
    </source>
</evidence>
<gene>
    <name evidence="15" type="primary">kdkA</name>
    <name evidence="16" type="ORF">OQ287_06990</name>
</gene>
<dbReference type="GO" id="GO:0009244">
    <property type="term" value="P:lipopolysaccharide core region biosynthetic process"/>
    <property type="evidence" value="ECO:0007669"/>
    <property type="project" value="UniProtKB-UniRule"/>
</dbReference>
<name>A0AA41ZH02_9GAMM</name>
<keyword evidence="17" id="KW-1185">Reference proteome</keyword>
<keyword evidence="8 15" id="KW-0547">Nucleotide-binding</keyword>
<evidence type="ECO:0000256" key="5">
    <source>
        <dbReference type="ARBA" id="ARBA00022475"/>
    </source>
</evidence>
<evidence type="ECO:0000256" key="6">
    <source>
        <dbReference type="ARBA" id="ARBA00022519"/>
    </source>
</evidence>
<evidence type="ECO:0000256" key="10">
    <source>
        <dbReference type="ARBA" id="ARBA00022840"/>
    </source>
</evidence>
<accession>A0AA41ZH02</accession>
<dbReference type="GO" id="GO:0005886">
    <property type="term" value="C:plasma membrane"/>
    <property type="evidence" value="ECO:0007669"/>
    <property type="project" value="UniProtKB-SubCell"/>
</dbReference>
<dbReference type="InterPro" id="IPR022826">
    <property type="entry name" value="KDO_kinase"/>
</dbReference>
<dbReference type="Proteomes" id="UP001165678">
    <property type="component" value="Unassembled WGS sequence"/>
</dbReference>
<evidence type="ECO:0000256" key="14">
    <source>
        <dbReference type="ARBA" id="ARBA00034417"/>
    </source>
</evidence>
<dbReference type="Pfam" id="PF06293">
    <property type="entry name" value="Kdo"/>
    <property type="match status" value="1"/>
</dbReference>
<comment type="similarity">
    <text evidence="3 15">Belongs to the protein kinase superfamily. KdkA/RfaP family.</text>
</comment>
<keyword evidence="6 15" id="KW-0997">Cell inner membrane</keyword>
<keyword evidence="10 15" id="KW-0067">ATP-binding</keyword>